<dbReference type="Pfam" id="PF00730">
    <property type="entry name" value="HhH-GPD"/>
    <property type="match status" value="1"/>
</dbReference>
<evidence type="ECO:0000313" key="11">
    <source>
        <dbReference type="EMBL" id="HJB74722.1"/>
    </source>
</evidence>
<proteinExistence type="inferred from homology"/>
<gene>
    <name evidence="11" type="ORF">IAA37_03505</name>
</gene>
<evidence type="ECO:0000256" key="7">
    <source>
        <dbReference type="ARBA" id="ARBA00023268"/>
    </source>
</evidence>
<comment type="similarity">
    <text evidence="1">Belongs to the type-1 OGG1 family.</text>
</comment>
<dbReference type="Gene3D" id="1.10.340.30">
    <property type="entry name" value="Hypothetical protein, domain 2"/>
    <property type="match status" value="1"/>
</dbReference>
<dbReference type="CDD" id="cd00056">
    <property type="entry name" value="ENDO3c"/>
    <property type="match status" value="1"/>
</dbReference>
<keyword evidence="3" id="KW-0227">DNA damage</keyword>
<dbReference type="Proteomes" id="UP000823877">
    <property type="component" value="Unassembled WGS sequence"/>
</dbReference>
<dbReference type="EMBL" id="DWXN01000008">
    <property type="protein sequence ID" value="HJB74722.1"/>
    <property type="molecule type" value="Genomic_DNA"/>
</dbReference>
<dbReference type="SUPFAM" id="SSF55945">
    <property type="entry name" value="TATA-box binding protein-like"/>
    <property type="match status" value="1"/>
</dbReference>
<protein>
    <recommendedName>
        <fullName evidence="2">DNA-(apurinic or apyrimidinic site) lyase</fullName>
        <ecNumber evidence="2">4.2.99.18</ecNumber>
    </recommendedName>
</protein>
<sequence>MEARKNGIVLKDVACLSLPLTLDCGEAFRWEEQTDGSWSGVAYGKYLNIKEENGIFILKDTSLADFQAVWRRYFDLDRDYAAICEKLKEDELVRETIDEYYGIRILNQEPWEALVSFVISQQNNIKRIKGIIKRLCDTYGREIRPGWHAFPGSETLSALSAEALAGMGLGYRAKYVKKLADDVESGKIDLAKIKAMDLDDAKKALLSIYGVGEKVANCALLFGFQFIRCFPVDVWMKRVMQHYPNGLPECFKGYEGIAQQYLFHWARNHL</sequence>
<evidence type="ECO:0000313" key="12">
    <source>
        <dbReference type="Proteomes" id="UP000823877"/>
    </source>
</evidence>
<dbReference type="GO" id="GO:0140078">
    <property type="term" value="F:class I DNA-(apurinic or apyrimidinic site) endonuclease activity"/>
    <property type="evidence" value="ECO:0007669"/>
    <property type="project" value="UniProtKB-EC"/>
</dbReference>
<accession>A0A9D2MHI1</accession>
<dbReference type="GO" id="GO:0006289">
    <property type="term" value="P:nucleotide-excision repair"/>
    <property type="evidence" value="ECO:0007669"/>
    <property type="project" value="InterPro"/>
</dbReference>
<dbReference type="EC" id="4.2.99.18" evidence="2"/>
<dbReference type="SMART" id="SM00478">
    <property type="entry name" value="ENDO3c"/>
    <property type="match status" value="1"/>
</dbReference>
<evidence type="ECO:0000256" key="2">
    <source>
        <dbReference type="ARBA" id="ARBA00012720"/>
    </source>
</evidence>
<organism evidence="11 12">
    <name type="scientific">Candidatus Eubacterium faecale</name>
    <dbReference type="NCBI Taxonomy" id="2838568"/>
    <lineage>
        <taxon>Bacteria</taxon>
        <taxon>Bacillati</taxon>
        <taxon>Bacillota</taxon>
        <taxon>Clostridia</taxon>
        <taxon>Eubacteriales</taxon>
        <taxon>Eubacteriaceae</taxon>
        <taxon>Eubacterium</taxon>
    </lineage>
</organism>
<evidence type="ECO:0000256" key="4">
    <source>
        <dbReference type="ARBA" id="ARBA00022801"/>
    </source>
</evidence>
<dbReference type="AlphaFoldDB" id="A0A9D2MHI1"/>
<dbReference type="GO" id="GO:0006284">
    <property type="term" value="P:base-excision repair"/>
    <property type="evidence" value="ECO:0007669"/>
    <property type="project" value="InterPro"/>
</dbReference>
<comment type="catalytic activity">
    <reaction evidence="9">
        <text>2'-deoxyribonucleotide-(2'-deoxyribose 5'-phosphate)-2'-deoxyribonucleotide-DNA = a 3'-end 2'-deoxyribonucleotide-(2,3-dehydro-2,3-deoxyribose 5'-phosphate)-DNA + a 5'-end 5'-phospho-2'-deoxyribonucleoside-DNA + H(+)</text>
        <dbReference type="Rhea" id="RHEA:66592"/>
        <dbReference type="Rhea" id="RHEA-COMP:13180"/>
        <dbReference type="Rhea" id="RHEA-COMP:16897"/>
        <dbReference type="Rhea" id="RHEA-COMP:17067"/>
        <dbReference type="ChEBI" id="CHEBI:15378"/>
        <dbReference type="ChEBI" id="CHEBI:136412"/>
        <dbReference type="ChEBI" id="CHEBI:157695"/>
        <dbReference type="ChEBI" id="CHEBI:167181"/>
        <dbReference type="EC" id="4.2.99.18"/>
    </reaction>
</comment>
<dbReference type="InterPro" id="IPR003265">
    <property type="entry name" value="HhH-GPD_domain"/>
</dbReference>
<dbReference type="GO" id="GO:0003684">
    <property type="term" value="F:damaged DNA binding"/>
    <property type="evidence" value="ECO:0007669"/>
    <property type="project" value="InterPro"/>
</dbReference>
<evidence type="ECO:0000256" key="8">
    <source>
        <dbReference type="ARBA" id="ARBA00023295"/>
    </source>
</evidence>
<comment type="caution">
    <text evidence="11">The sequence shown here is derived from an EMBL/GenBank/DDBJ whole genome shotgun (WGS) entry which is preliminary data.</text>
</comment>
<keyword evidence="4" id="KW-0378">Hydrolase</keyword>
<evidence type="ECO:0000256" key="3">
    <source>
        <dbReference type="ARBA" id="ARBA00022763"/>
    </source>
</evidence>
<name>A0A9D2MHI1_9FIRM</name>
<dbReference type="Gene3D" id="3.30.310.260">
    <property type="match status" value="1"/>
</dbReference>
<evidence type="ECO:0000259" key="10">
    <source>
        <dbReference type="SMART" id="SM00478"/>
    </source>
</evidence>
<dbReference type="PANTHER" id="PTHR10242">
    <property type="entry name" value="8-OXOGUANINE DNA GLYCOSYLASE"/>
    <property type="match status" value="1"/>
</dbReference>
<keyword evidence="8" id="KW-0326">Glycosidase</keyword>
<feature type="domain" description="HhH-GPD" evidence="10">
    <location>
        <begin position="119"/>
        <end position="267"/>
    </location>
</feature>
<evidence type="ECO:0000256" key="5">
    <source>
        <dbReference type="ARBA" id="ARBA00023204"/>
    </source>
</evidence>
<keyword evidence="5" id="KW-0234">DNA repair</keyword>
<reference evidence="11" key="1">
    <citation type="journal article" date="2021" name="PeerJ">
        <title>Extensive microbial diversity within the chicken gut microbiome revealed by metagenomics and culture.</title>
        <authorList>
            <person name="Gilroy R."/>
            <person name="Ravi A."/>
            <person name="Getino M."/>
            <person name="Pursley I."/>
            <person name="Horton D.L."/>
            <person name="Alikhan N.F."/>
            <person name="Baker D."/>
            <person name="Gharbi K."/>
            <person name="Hall N."/>
            <person name="Watson M."/>
            <person name="Adriaenssens E.M."/>
            <person name="Foster-Nyarko E."/>
            <person name="Jarju S."/>
            <person name="Secka A."/>
            <person name="Antonio M."/>
            <person name="Oren A."/>
            <person name="Chaudhuri R.R."/>
            <person name="La Ragione R."/>
            <person name="Hildebrand F."/>
            <person name="Pallen M.J."/>
        </authorList>
    </citation>
    <scope>NUCLEOTIDE SEQUENCE</scope>
    <source>
        <strain evidence="11">CHK188-16595</strain>
    </source>
</reference>
<dbReference type="PANTHER" id="PTHR10242:SF2">
    <property type="entry name" value="N-GLYCOSYLASE_DNA LYASE"/>
    <property type="match status" value="1"/>
</dbReference>
<reference evidence="11" key="2">
    <citation type="submission" date="2021-04" db="EMBL/GenBank/DDBJ databases">
        <authorList>
            <person name="Gilroy R."/>
        </authorList>
    </citation>
    <scope>NUCLEOTIDE SEQUENCE</scope>
    <source>
        <strain evidence="11">CHK188-16595</strain>
    </source>
</reference>
<keyword evidence="6" id="KW-0456">Lyase</keyword>
<dbReference type="Gene3D" id="1.10.1670.10">
    <property type="entry name" value="Helix-hairpin-Helix base-excision DNA repair enzymes (C-terminal)"/>
    <property type="match status" value="1"/>
</dbReference>
<dbReference type="InterPro" id="IPR052054">
    <property type="entry name" value="Oxidative_DNA_repair_enzyme"/>
</dbReference>
<evidence type="ECO:0000256" key="9">
    <source>
        <dbReference type="ARBA" id="ARBA00044632"/>
    </source>
</evidence>
<keyword evidence="7" id="KW-0511">Multifunctional enzyme</keyword>
<evidence type="ECO:0000256" key="1">
    <source>
        <dbReference type="ARBA" id="ARBA00010679"/>
    </source>
</evidence>
<evidence type="ECO:0000256" key="6">
    <source>
        <dbReference type="ARBA" id="ARBA00023239"/>
    </source>
</evidence>
<dbReference type="Pfam" id="PF07934">
    <property type="entry name" value="OGG_N"/>
    <property type="match status" value="1"/>
</dbReference>
<dbReference type="InterPro" id="IPR012904">
    <property type="entry name" value="OGG_N"/>
</dbReference>
<dbReference type="GO" id="GO:0008534">
    <property type="term" value="F:oxidized purine nucleobase lesion DNA N-glycosylase activity"/>
    <property type="evidence" value="ECO:0007669"/>
    <property type="project" value="InterPro"/>
</dbReference>
<dbReference type="SUPFAM" id="SSF48150">
    <property type="entry name" value="DNA-glycosylase"/>
    <property type="match status" value="1"/>
</dbReference>
<dbReference type="InterPro" id="IPR023170">
    <property type="entry name" value="HhH_base_excis_C"/>
</dbReference>
<dbReference type="InterPro" id="IPR011257">
    <property type="entry name" value="DNA_glycosylase"/>
</dbReference>